<feature type="transmembrane region" description="Helical" evidence="1">
    <location>
        <begin position="6"/>
        <end position="27"/>
    </location>
</feature>
<accession>A0A7W3PDB6</accession>
<keyword evidence="3" id="KW-1185">Reference proteome</keyword>
<evidence type="ECO:0000256" key="1">
    <source>
        <dbReference type="SAM" id="Phobius"/>
    </source>
</evidence>
<sequence>MDNLLVQLPALIGVTLGVIGTLATTMVTDAARWRRERFYDACLQYTRALRRYSQLIAGMTAGHRPGATTPPVDLDAGLARLTGEEIDRAVTDAWEELCLLADADTVDAARRMRVAAHRLEVFARAGDDAEFDLDGWDGQALLLRRARDDFYAAARSRMGVRRLSTSSSLIHRDGGSGSRRR</sequence>
<reference evidence="2 3" key="1">
    <citation type="submission" date="2020-07" db="EMBL/GenBank/DDBJ databases">
        <title>Sequencing the genomes of 1000 actinobacteria strains.</title>
        <authorList>
            <person name="Klenk H.-P."/>
        </authorList>
    </citation>
    <scope>NUCLEOTIDE SEQUENCE [LARGE SCALE GENOMIC DNA]</scope>
    <source>
        <strain evidence="2 3">DSM 44121</strain>
    </source>
</reference>
<proteinExistence type="predicted"/>
<dbReference type="EMBL" id="JACGWV010000001">
    <property type="protein sequence ID" value="MBA8807372.1"/>
    <property type="molecule type" value="Genomic_DNA"/>
</dbReference>
<dbReference type="AlphaFoldDB" id="A0A7W3PDB6"/>
<keyword evidence="1" id="KW-1133">Transmembrane helix</keyword>
<keyword evidence="1" id="KW-0812">Transmembrane</keyword>
<evidence type="ECO:0000313" key="2">
    <source>
        <dbReference type="EMBL" id="MBA8807372.1"/>
    </source>
</evidence>
<protein>
    <submittedName>
        <fullName evidence="2">Uncharacterized protein</fullName>
    </submittedName>
</protein>
<comment type="caution">
    <text evidence="2">The sequence shown here is derived from an EMBL/GenBank/DDBJ whole genome shotgun (WGS) entry which is preliminary data.</text>
</comment>
<keyword evidence="1" id="KW-0472">Membrane</keyword>
<dbReference type="Proteomes" id="UP000540568">
    <property type="component" value="Unassembled WGS sequence"/>
</dbReference>
<dbReference type="RefSeq" id="WP_182614957.1">
    <property type="nucleotide sequence ID" value="NZ_BAAATF010000007.1"/>
</dbReference>
<gene>
    <name evidence="2" type="ORF">FHX71_001314</name>
</gene>
<name>A0A7W3PDB6_9MICO</name>
<evidence type="ECO:0000313" key="3">
    <source>
        <dbReference type="Proteomes" id="UP000540568"/>
    </source>
</evidence>
<organism evidence="2 3">
    <name type="scientific">Promicromonospora sukumoe</name>
    <dbReference type="NCBI Taxonomy" id="88382"/>
    <lineage>
        <taxon>Bacteria</taxon>
        <taxon>Bacillati</taxon>
        <taxon>Actinomycetota</taxon>
        <taxon>Actinomycetes</taxon>
        <taxon>Micrococcales</taxon>
        <taxon>Promicromonosporaceae</taxon>
        <taxon>Promicromonospora</taxon>
    </lineage>
</organism>